<keyword evidence="1" id="KW-0732">Signal</keyword>
<comment type="caution">
    <text evidence="2">The sequence shown here is derived from an EMBL/GenBank/DDBJ whole genome shotgun (WGS) entry which is preliminary data.</text>
</comment>
<protein>
    <submittedName>
        <fullName evidence="2">Methylamine utilization protein</fullName>
    </submittedName>
</protein>
<dbReference type="RefSeq" id="WP_101521718.1">
    <property type="nucleotide sequence ID" value="NZ_PKLZ01000008.1"/>
</dbReference>
<keyword evidence="3" id="KW-1185">Reference proteome</keyword>
<reference evidence="3" key="1">
    <citation type="submission" date="2017-11" db="EMBL/GenBank/DDBJ databases">
        <title>The draft genome sequence of Chromatocurvus sp. F02.</title>
        <authorList>
            <person name="Du Z.-J."/>
            <person name="Chang Y.-Q."/>
        </authorList>
    </citation>
    <scope>NUCLEOTIDE SEQUENCE [LARGE SCALE GENOMIC DNA]</scope>
    <source>
        <strain evidence="3">F02</strain>
    </source>
</reference>
<sequence>MLRVLAVMRIIALLMMLSSAQAGELRVQLNGDDGRPVPFAVLTLPGMSADSAAHPTRATVDQQERRFVPHVSTVTPGTQVFFPNSDDTRHHVYSFSAGNSFELQLYRANDAAPVTFDNAGIATVGCNIHDNMKAYVYVSDDATARVSDLDGRVHLQWQGTTLPTLLEIWHPQLQSSVQLSIAPIDDKILQINLPVVWEDPQIGKSELELEELLKRFSLDAN</sequence>
<dbReference type="Proteomes" id="UP000234845">
    <property type="component" value="Unassembled WGS sequence"/>
</dbReference>
<evidence type="ECO:0000313" key="3">
    <source>
        <dbReference type="Proteomes" id="UP000234845"/>
    </source>
</evidence>
<evidence type="ECO:0000313" key="2">
    <source>
        <dbReference type="EMBL" id="PLW82466.1"/>
    </source>
</evidence>
<accession>A0A2N5Y242</accession>
<dbReference type="AlphaFoldDB" id="A0A2N5Y242"/>
<dbReference type="Gene3D" id="2.60.40.420">
    <property type="entry name" value="Cupredoxins - blue copper proteins"/>
    <property type="match status" value="1"/>
</dbReference>
<dbReference type="InterPro" id="IPR034242">
    <property type="entry name" value="MauL"/>
</dbReference>
<dbReference type="SUPFAM" id="SSF49503">
    <property type="entry name" value="Cupredoxins"/>
    <property type="match status" value="1"/>
</dbReference>
<organism evidence="2 3">
    <name type="scientific">Kineobactrum sediminis</name>
    <dbReference type="NCBI Taxonomy" id="1905677"/>
    <lineage>
        <taxon>Bacteria</taxon>
        <taxon>Pseudomonadati</taxon>
        <taxon>Pseudomonadota</taxon>
        <taxon>Gammaproteobacteria</taxon>
        <taxon>Cellvibrionales</taxon>
        <taxon>Halieaceae</taxon>
        <taxon>Kineobactrum</taxon>
    </lineage>
</organism>
<gene>
    <name evidence="2" type="ORF">CWI75_11980</name>
</gene>
<dbReference type="CDD" id="cd04221">
    <property type="entry name" value="MauL"/>
    <property type="match status" value="1"/>
</dbReference>
<name>A0A2N5Y242_9GAMM</name>
<feature type="chain" id="PRO_5014878905" evidence="1">
    <location>
        <begin position="23"/>
        <end position="221"/>
    </location>
</feature>
<dbReference type="EMBL" id="PKLZ01000008">
    <property type="protein sequence ID" value="PLW82466.1"/>
    <property type="molecule type" value="Genomic_DNA"/>
</dbReference>
<dbReference type="OrthoDB" id="9772097at2"/>
<proteinExistence type="predicted"/>
<evidence type="ECO:0000256" key="1">
    <source>
        <dbReference type="SAM" id="SignalP"/>
    </source>
</evidence>
<feature type="signal peptide" evidence="1">
    <location>
        <begin position="1"/>
        <end position="22"/>
    </location>
</feature>
<dbReference type="InterPro" id="IPR008972">
    <property type="entry name" value="Cupredoxin"/>
</dbReference>